<keyword evidence="1" id="KW-0812">Transmembrane</keyword>
<accession>C0D8Q7</accession>
<proteinExistence type="predicted"/>
<gene>
    <name evidence="2" type="ORF">CLOSTASPAR_05656</name>
</gene>
<organism evidence="2 3">
    <name type="scientific">[Clostridium] asparagiforme DSM 15981</name>
    <dbReference type="NCBI Taxonomy" id="518636"/>
    <lineage>
        <taxon>Bacteria</taxon>
        <taxon>Bacillati</taxon>
        <taxon>Bacillota</taxon>
        <taxon>Clostridia</taxon>
        <taxon>Lachnospirales</taxon>
        <taxon>Lachnospiraceae</taxon>
        <taxon>Enterocloster</taxon>
    </lineage>
</organism>
<feature type="transmembrane region" description="Helical" evidence="1">
    <location>
        <begin position="88"/>
        <end position="105"/>
    </location>
</feature>
<name>C0D8Q7_9FIRM</name>
<dbReference type="EMBL" id="ACCJ01000460">
    <property type="protein sequence ID" value="EEG52289.1"/>
    <property type="molecule type" value="Genomic_DNA"/>
</dbReference>
<dbReference type="PANTHER" id="PTHR47089:SF1">
    <property type="entry name" value="GUANOSINE ABC TRANSPORTER PERMEASE PROTEIN NUPP"/>
    <property type="match status" value="1"/>
</dbReference>
<comment type="caution">
    <text evidence="2">The sequence shown here is derived from an EMBL/GenBank/DDBJ whole genome shotgun (WGS) entry which is preliminary data.</text>
</comment>
<evidence type="ECO:0000313" key="3">
    <source>
        <dbReference type="Proteomes" id="UP000004756"/>
    </source>
</evidence>
<dbReference type="PANTHER" id="PTHR47089">
    <property type="entry name" value="ABC TRANSPORTER, PERMEASE PROTEIN"/>
    <property type="match status" value="1"/>
</dbReference>
<evidence type="ECO:0000256" key="1">
    <source>
        <dbReference type="SAM" id="Phobius"/>
    </source>
</evidence>
<dbReference type="AlphaFoldDB" id="C0D8Q7"/>
<dbReference type="HOGENOM" id="CLU_2138645_0_0_9"/>
<feature type="transmembrane region" description="Helical" evidence="1">
    <location>
        <begin position="58"/>
        <end position="76"/>
    </location>
</feature>
<protein>
    <submittedName>
        <fullName evidence="2">Sugar ABC transporter, permease protein</fullName>
    </submittedName>
</protein>
<reference evidence="2 3" key="1">
    <citation type="submission" date="2009-02" db="EMBL/GenBank/DDBJ databases">
        <title>Draft genome sequence of Clostridium asparagiforme (DSM 15981).</title>
        <authorList>
            <person name="Sudarsanam P."/>
            <person name="Ley R."/>
            <person name="Guruge J."/>
            <person name="Turnbaugh P.J."/>
            <person name="Mahowald M."/>
            <person name="Liep D."/>
            <person name="Gordon J."/>
        </authorList>
    </citation>
    <scope>NUCLEOTIDE SEQUENCE [LARGE SCALE GENOMIC DNA]</scope>
    <source>
        <strain evidence="2 3">DSM 15981</strain>
    </source>
</reference>
<feature type="transmembrane region" description="Helical" evidence="1">
    <location>
        <begin position="12"/>
        <end position="30"/>
    </location>
</feature>
<keyword evidence="1" id="KW-0472">Membrane</keyword>
<sequence>MGNKLKSAAGEVCAAVLTIAIALAIGAVLVKLSGNDPVEAYQTLFRGAFGSKQRISEVFVKMVPLCMMAFGTSVAFRAQLWNIGGNGQFILGAIAAILPGLYLKLPPVILLPL</sequence>
<dbReference type="Proteomes" id="UP000004756">
    <property type="component" value="Unassembled WGS sequence"/>
</dbReference>
<keyword evidence="1" id="KW-1133">Transmembrane helix</keyword>
<evidence type="ECO:0000313" key="2">
    <source>
        <dbReference type="EMBL" id="EEG52289.1"/>
    </source>
</evidence>
<feature type="non-terminal residue" evidence="2">
    <location>
        <position position="113"/>
    </location>
</feature>
<keyword evidence="3" id="KW-1185">Reference proteome</keyword>